<dbReference type="Pfam" id="PF00696">
    <property type="entry name" value="AA_kinase"/>
    <property type="match status" value="1"/>
</dbReference>
<dbReference type="Proteomes" id="UP000660668">
    <property type="component" value="Unassembled WGS sequence"/>
</dbReference>
<dbReference type="GO" id="GO:0008804">
    <property type="term" value="F:carbamate kinase activity"/>
    <property type="evidence" value="ECO:0007669"/>
    <property type="project" value="InterPro"/>
</dbReference>
<organism evidence="6 7">
    <name type="scientific">Nocardioides agariphilus</name>
    <dbReference type="NCBI Taxonomy" id="433664"/>
    <lineage>
        <taxon>Bacteria</taxon>
        <taxon>Bacillati</taxon>
        <taxon>Actinomycetota</taxon>
        <taxon>Actinomycetes</taxon>
        <taxon>Propionibacteriales</taxon>
        <taxon>Nocardioidaceae</taxon>
        <taxon>Nocardioides</taxon>
    </lineage>
</organism>
<comment type="similarity">
    <text evidence="1 4">Belongs to the carbamate kinase family.</text>
</comment>
<feature type="domain" description="Aspartate/glutamate/uridylate kinase" evidence="5">
    <location>
        <begin position="4"/>
        <end position="290"/>
    </location>
</feature>
<keyword evidence="3 4" id="KW-0418">Kinase</keyword>
<reference evidence="6" key="1">
    <citation type="submission" date="2020-11" db="EMBL/GenBank/DDBJ databases">
        <title>Nocardioides cynanchi sp. nov., isolated from soil of rhizosphere of Cynanchum wilfordii.</title>
        <authorList>
            <person name="Lee J.-S."/>
            <person name="Suh M.K."/>
            <person name="Kim J.-S."/>
        </authorList>
    </citation>
    <scope>NUCLEOTIDE SEQUENCE</scope>
    <source>
        <strain evidence="6">KCTC 19276</strain>
    </source>
</reference>
<protein>
    <recommendedName>
        <fullName evidence="4">Carbamate kinase</fullName>
    </recommendedName>
</protein>
<sequence length="325" mass="34118">MARTVVVAVGGNALLAPGEQGTYEQQRANAAAMAVSICALLDAGWRVVVVHGNGPQVGNLAIQQEMGRGEVPEMPLFSLGAMTEGQLGSLIAIALYGACGRRHRIAALLSHVIVDLDDPAFELPTKPIGPFFSEDAATRLAETRGWDITEDSGRGFRRVVASPVPKGFVEIEAIRCLLDAGHVVVTGGGGGIPVGRRGDVWDGVDAVIDKDYAAAELAHQLQAAALVLITGVDAVQLDFGKQTQRRLTWMDSEEAERHLTAGQFPAGSMGPKVSAAVRFVERGSGRVAVISTPELVVDTLGNTDPANESVGTRIFHGDSRQGALA</sequence>
<dbReference type="SUPFAM" id="SSF53633">
    <property type="entry name" value="Carbamate kinase-like"/>
    <property type="match status" value="1"/>
</dbReference>
<dbReference type="PRINTS" id="PR01469">
    <property type="entry name" value="CARBMTKINASE"/>
</dbReference>
<dbReference type="PIRSF" id="PIRSF000723">
    <property type="entry name" value="Carbamate_kin"/>
    <property type="match status" value="1"/>
</dbReference>
<dbReference type="CDD" id="cd04235">
    <property type="entry name" value="AAK_CK"/>
    <property type="match status" value="1"/>
</dbReference>
<evidence type="ECO:0000313" key="7">
    <source>
        <dbReference type="Proteomes" id="UP000660668"/>
    </source>
</evidence>
<dbReference type="GO" id="GO:0005829">
    <property type="term" value="C:cytosol"/>
    <property type="evidence" value="ECO:0007669"/>
    <property type="project" value="TreeGrafter"/>
</dbReference>
<dbReference type="NCBIfam" id="NF009007">
    <property type="entry name" value="PRK12352.1"/>
    <property type="match status" value="1"/>
</dbReference>
<dbReference type="InterPro" id="IPR001048">
    <property type="entry name" value="Asp/Glu/Uridylate_kinase"/>
</dbReference>
<name>A0A930VPH7_9ACTN</name>
<proteinExistence type="inferred from homology"/>
<evidence type="ECO:0000256" key="4">
    <source>
        <dbReference type="PIRNR" id="PIRNR000723"/>
    </source>
</evidence>
<dbReference type="PANTHER" id="PTHR30409:SF1">
    <property type="entry name" value="CARBAMATE KINASE-RELATED"/>
    <property type="match status" value="1"/>
</dbReference>
<evidence type="ECO:0000256" key="2">
    <source>
        <dbReference type="ARBA" id="ARBA00022679"/>
    </source>
</evidence>
<evidence type="ECO:0000259" key="5">
    <source>
        <dbReference type="Pfam" id="PF00696"/>
    </source>
</evidence>
<accession>A0A930VPH7</accession>
<evidence type="ECO:0000256" key="1">
    <source>
        <dbReference type="ARBA" id="ARBA00011066"/>
    </source>
</evidence>
<dbReference type="GO" id="GO:0019546">
    <property type="term" value="P:L-arginine deiminase pathway"/>
    <property type="evidence" value="ECO:0007669"/>
    <property type="project" value="TreeGrafter"/>
</dbReference>
<dbReference type="EMBL" id="JADKPO010000050">
    <property type="protein sequence ID" value="MBF4770432.1"/>
    <property type="molecule type" value="Genomic_DNA"/>
</dbReference>
<dbReference type="RefSeq" id="WP_194698576.1">
    <property type="nucleotide sequence ID" value="NZ_JADKPO010000050.1"/>
</dbReference>
<dbReference type="Gene3D" id="3.40.1160.10">
    <property type="entry name" value="Acetylglutamate kinase-like"/>
    <property type="match status" value="1"/>
</dbReference>
<keyword evidence="2 4" id="KW-0808">Transferase</keyword>
<gene>
    <name evidence="6" type="ORF">ISU10_21880</name>
</gene>
<dbReference type="InterPro" id="IPR003964">
    <property type="entry name" value="Carb_kinase"/>
</dbReference>
<comment type="caution">
    <text evidence="6">The sequence shown here is derived from an EMBL/GenBank/DDBJ whole genome shotgun (WGS) entry which is preliminary data.</text>
</comment>
<evidence type="ECO:0000313" key="6">
    <source>
        <dbReference type="EMBL" id="MBF4770432.1"/>
    </source>
</evidence>
<dbReference type="AlphaFoldDB" id="A0A930VPH7"/>
<dbReference type="InterPro" id="IPR036393">
    <property type="entry name" value="AceGlu_kinase-like_sf"/>
</dbReference>
<evidence type="ECO:0000256" key="3">
    <source>
        <dbReference type="ARBA" id="ARBA00022777"/>
    </source>
</evidence>
<dbReference type="PANTHER" id="PTHR30409">
    <property type="entry name" value="CARBAMATE KINASE"/>
    <property type="match status" value="1"/>
</dbReference>
<keyword evidence="7" id="KW-1185">Reference proteome</keyword>